<sequence>MTNGYSYNPQGGLDTGADLIALTKKLESSLADLTRAAEAFKIANEGEAPANYAVAQNEWNQGQTAMNMAMGKGIQALDAIHNEILMGDKKGAAGFGG</sequence>
<comment type="caution">
    <text evidence="1">The sequence shown here is derived from an EMBL/GenBank/DDBJ whole genome shotgun (WGS) entry which is preliminary data.</text>
</comment>
<gene>
    <name evidence="1" type="ORF">J2S57_003522</name>
</gene>
<dbReference type="Gene3D" id="1.10.287.1060">
    <property type="entry name" value="ESAT-6-like"/>
    <property type="match status" value="1"/>
</dbReference>
<organism evidence="1 2">
    <name type="scientific">Kineosporia succinea</name>
    <dbReference type="NCBI Taxonomy" id="84632"/>
    <lineage>
        <taxon>Bacteria</taxon>
        <taxon>Bacillati</taxon>
        <taxon>Actinomycetota</taxon>
        <taxon>Actinomycetes</taxon>
        <taxon>Kineosporiales</taxon>
        <taxon>Kineosporiaceae</taxon>
        <taxon>Kineosporia</taxon>
    </lineage>
</organism>
<proteinExistence type="predicted"/>
<accession>A0ABT9P4Z6</accession>
<evidence type="ECO:0000313" key="2">
    <source>
        <dbReference type="Proteomes" id="UP001235712"/>
    </source>
</evidence>
<dbReference type="SUPFAM" id="SSF140453">
    <property type="entry name" value="EsxAB dimer-like"/>
    <property type="match status" value="1"/>
</dbReference>
<dbReference type="RefSeq" id="WP_307244250.1">
    <property type="nucleotide sequence ID" value="NZ_JAUSQZ010000001.1"/>
</dbReference>
<protein>
    <submittedName>
        <fullName evidence="1">Uncharacterized protein YukE</fullName>
    </submittedName>
</protein>
<reference evidence="1 2" key="1">
    <citation type="submission" date="2023-07" db="EMBL/GenBank/DDBJ databases">
        <title>Sequencing the genomes of 1000 actinobacteria strains.</title>
        <authorList>
            <person name="Klenk H.-P."/>
        </authorList>
    </citation>
    <scope>NUCLEOTIDE SEQUENCE [LARGE SCALE GENOMIC DNA]</scope>
    <source>
        <strain evidence="1 2">DSM 44388</strain>
    </source>
</reference>
<dbReference type="EMBL" id="JAUSQZ010000001">
    <property type="protein sequence ID" value="MDP9827773.1"/>
    <property type="molecule type" value="Genomic_DNA"/>
</dbReference>
<dbReference type="Proteomes" id="UP001235712">
    <property type="component" value="Unassembled WGS sequence"/>
</dbReference>
<evidence type="ECO:0000313" key="1">
    <source>
        <dbReference type="EMBL" id="MDP9827773.1"/>
    </source>
</evidence>
<name>A0ABT9P4Z6_9ACTN</name>
<keyword evidence="2" id="KW-1185">Reference proteome</keyword>
<dbReference type="InterPro" id="IPR036689">
    <property type="entry name" value="ESAT-6-like_sf"/>
</dbReference>